<dbReference type="EMBL" id="MU006715">
    <property type="protein sequence ID" value="KAF2627793.1"/>
    <property type="molecule type" value="Genomic_DNA"/>
</dbReference>
<evidence type="ECO:0000313" key="2">
    <source>
        <dbReference type="Proteomes" id="UP000799754"/>
    </source>
</evidence>
<dbReference type="Proteomes" id="UP000799754">
    <property type="component" value="Unassembled WGS sequence"/>
</dbReference>
<evidence type="ECO:0000313" key="1">
    <source>
        <dbReference type="EMBL" id="KAF2627793.1"/>
    </source>
</evidence>
<reference evidence="1" key="1">
    <citation type="journal article" date="2020" name="Stud. Mycol.">
        <title>101 Dothideomycetes genomes: a test case for predicting lifestyles and emergence of pathogens.</title>
        <authorList>
            <person name="Haridas S."/>
            <person name="Albert R."/>
            <person name="Binder M."/>
            <person name="Bloem J."/>
            <person name="Labutti K."/>
            <person name="Salamov A."/>
            <person name="Andreopoulos B."/>
            <person name="Baker S."/>
            <person name="Barry K."/>
            <person name="Bills G."/>
            <person name="Bluhm B."/>
            <person name="Cannon C."/>
            <person name="Castanera R."/>
            <person name="Culley D."/>
            <person name="Daum C."/>
            <person name="Ezra D."/>
            <person name="Gonzalez J."/>
            <person name="Henrissat B."/>
            <person name="Kuo A."/>
            <person name="Liang C."/>
            <person name="Lipzen A."/>
            <person name="Lutzoni F."/>
            <person name="Magnuson J."/>
            <person name="Mondo S."/>
            <person name="Nolan M."/>
            <person name="Ohm R."/>
            <person name="Pangilinan J."/>
            <person name="Park H.-J."/>
            <person name="Ramirez L."/>
            <person name="Alfaro M."/>
            <person name="Sun H."/>
            <person name="Tritt A."/>
            <person name="Yoshinaga Y."/>
            <person name="Zwiers L.-H."/>
            <person name="Turgeon B."/>
            <person name="Goodwin S."/>
            <person name="Spatafora J."/>
            <person name="Crous P."/>
            <person name="Grigoriev I."/>
        </authorList>
    </citation>
    <scope>NUCLEOTIDE SEQUENCE</scope>
    <source>
        <strain evidence="1">CBS 525.71</strain>
    </source>
</reference>
<protein>
    <submittedName>
        <fullName evidence="1">Uncharacterized protein</fullName>
    </submittedName>
</protein>
<comment type="caution">
    <text evidence="1">The sequence shown here is derived from an EMBL/GenBank/DDBJ whole genome shotgun (WGS) entry which is preliminary data.</text>
</comment>
<gene>
    <name evidence="1" type="ORF">BU25DRAFT_421331</name>
</gene>
<organism evidence="1 2">
    <name type="scientific">Macroventuria anomochaeta</name>
    <dbReference type="NCBI Taxonomy" id="301207"/>
    <lineage>
        <taxon>Eukaryota</taxon>
        <taxon>Fungi</taxon>
        <taxon>Dikarya</taxon>
        <taxon>Ascomycota</taxon>
        <taxon>Pezizomycotina</taxon>
        <taxon>Dothideomycetes</taxon>
        <taxon>Pleosporomycetidae</taxon>
        <taxon>Pleosporales</taxon>
        <taxon>Pleosporineae</taxon>
        <taxon>Didymellaceae</taxon>
        <taxon>Macroventuria</taxon>
    </lineage>
</organism>
<keyword evidence="2" id="KW-1185">Reference proteome</keyword>
<sequence length="175" mass="19602">MVKSPDPVLRVAPPLHKQCISNELLDIRLAAIRKAITSGEDPNELGGWKNPGVGRPLHYALNDSAQHDYTQLKQNLPVIELLLEAGADPRLPSLKPGRRSPIEELEAWFREYNKGDHSKWAPEDLELQPFYEAALQAMKKAALALDAQDTASTAQALSENAPIFSRSWFEKLKLW</sequence>
<proteinExistence type="predicted"/>
<accession>A0ACB6S1H3</accession>
<name>A0ACB6S1H3_9PLEO</name>